<reference evidence="2 3" key="1">
    <citation type="journal article" date="2013" name="Front. Plant Sci.">
        <title>The Reference Genome of the Halophytic Plant Eutrema salsugineum.</title>
        <authorList>
            <person name="Yang R."/>
            <person name="Jarvis D.E."/>
            <person name="Chen H."/>
            <person name="Beilstein M.A."/>
            <person name="Grimwood J."/>
            <person name="Jenkins J."/>
            <person name="Shu S."/>
            <person name="Prochnik S."/>
            <person name="Xin M."/>
            <person name="Ma C."/>
            <person name="Schmutz J."/>
            <person name="Wing R.A."/>
            <person name="Mitchell-Olds T."/>
            <person name="Schumaker K.S."/>
            <person name="Wang X."/>
        </authorList>
    </citation>
    <scope>NUCLEOTIDE SEQUENCE [LARGE SCALE GENOMIC DNA]</scope>
</reference>
<dbReference type="InterPro" id="IPR015915">
    <property type="entry name" value="Kelch-typ_b-propeller"/>
</dbReference>
<dbReference type="Proteomes" id="UP000030689">
    <property type="component" value="Unassembled WGS sequence"/>
</dbReference>
<dbReference type="PANTHER" id="PTHR24414">
    <property type="entry name" value="F-BOX/KELCH-REPEAT PROTEIN SKIP4"/>
    <property type="match status" value="1"/>
</dbReference>
<feature type="domain" description="FKB95-like N-terminal Kelch" evidence="1">
    <location>
        <begin position="1"/>
        <end position="180"/>
    </location>
</feature>
<dbReference type="InterPro" id="IPR057499">
    <property type="entry name" value="Kelch_FKB95"/>
</dbReference>
<proteinExistence type="predicted"/>
<dbReference type="Gramene" id="ESQ54048">
    <property type="protein sequence ID" value="ESQ54048"/>
    <property type="gene ID" value="EUTSA_v10026874mg"/>
</dbReference>
<evidence type="ECO:0000259" key="1">
    <source>
        <dbReference type="Pfam" id="PF25210"/>
    </source>
</evidence>
<dbReference type="KEGG" id="eus:EUTSA_v10026874mg"/>
<keyword evidence="3" id="KW-1185">Reference proteome</keyword>
<dbReference type="InterPro" id="IPR050354">
    <property type="entry name" value="F-box/kelch-repeat_ARATH"/>
</dbReference>
<evidence type="ECO:0000313" key="3">
    <source>
        <dbReference type="Proteomes" id="UP000030689"/>
    </source>
</evidence>
<protein>
    <recommendedName>
        <fullName evidence="1">FKB95-like N-terminal Kelch domain-containing protein</fullName>
    </recommendedName>
</protein>
<dbReference type="eggNOG" id="KOG1072">
    <property type="taxonomic scope" value="Eukaryota"/>
</dbReference>
<dbReference type="SUPFAM" id="SSF117281">
    <property type="entry name" value="Kelch motif"/>
    <property type="match status" value="1"/>
</dbReference>
<evidence type="ECO:0000313" key="2">
    <source>
        <dbReference type="EMBL" id="ESQ54048.1"/>
    </source>
</evidence>
<dbReference type="EMBL" id="KI517384">
    <property type="protein sequence ID" value="ESQ54048.1"/>
    <property type="molecule type" value="Genomic_DNA"/>
</dbReference>
<dbReference type="Pfam" id="PF25210">
    <property type="entry name" value="Kelch_FKB95"/>
    <property type="match status" value="1"/>
</dbReference>
<dbReference type="AlphaFoldDB" id="V4MMM1"/>
<dbReference type="OrthoDB" id="1095846at2759"/>
<feature type="non-terminal residue" evidence="2">
    <location>
        <position position="267"/>
    </location>
</feature>
<dbReference type="PANTHER" id="PTHR24414:SF23">
    <property type="entry name" value="F-BOX_KELCH-REPEAT PROTEIN SKIP6"/>
    <property type="match status" value="1"/>
</dbReference>
<sequence length="267" mass="30599">MRVARTSPAARVLDGKIYVLGGCRDRKEDFSEWGEVFDTKTQTWEALPNYKPTLEEDPDSLPIMSMIHDSVVIDDKVHVVDSCNTSFYYLPRQGKWGRGNLDSEPTFKRDWCVIDKLIFSCGFNGHIYIYIGVSLRSWNHRCDEAGMDWKRVRGLQSFQERLHRSRVAHFRGEIASLSWACHKIKYNISLNLEEFLPGARLTNFGHNLVVFWDVHVVVGGRGHKSSEIWCAEISLERQSGGQVWGNVEWSDVILTVDPSSKVVYSLS</sequence>
<accession>V4MMM1</accession>
<gene>
    <name evidence="2" type="ORF">EUTSA_v10026874mg</name>
</gene>
<name>V4MMM1_EUTSA</name>
<organism evidence="2 3">
    <name type="scientific">Eutrema salsugineum</name>
    <name type="common">Saltwater cress</name>
    <name type="synonym">Sisymbrium salsugineum</name>
    <dbReference type="NCBI Taxonomy" id="72664"/>
    <lineage>
        <taxon>Eukaryota</taxon>
        <taxon>Viridiplantae</taxon>
        <taxon>Streptophyta</taxon>
        <taxon>Embryophyta</taxon>
        <taxon>Tracheophyta</taxon>
        <taxon>Spermatophyta</taxon>
        <taxon>Magnoliopsida</taxon>
        <taxon>eudicotyledons</taxon>
        <taxon>Gunneridae</taxon>
        <taxon>Pentapetalae</taxon>
        <taxon>rosids</taxon>
        <taxon>malvids</taxon>
        <taxon>Brassicales</taxon>
        <taxon>Brassicaceae</taxon>
        <taxon>Eutremeae</taxon>
        <taxon>Eutrema</taxon>
    </lineage>
</organism>
<dbReference type="Gene3D" id="2.120.10.80">
    <property type="entry name" value="Kelch-type beta propeller"/>
    <property type="match status" value="1"/>
</dbReference>